<comment type="similarity">
    <text evidence="5">Belongs to the UPF0182 family.</text>
</comment>
<feature type="compositionally biased region" description="Gly residues" evidence="6">
    <location>
        <begin position="1044"/>
        <end position="1062"/>
    </location>
</feature>
<comment type="subcellular location">
    <subcellularLocation>
        <location evidence="5">Cell membrane</location>
        <topology evidence="5">Multi-pass membrane protein</topology>
    </subcellularLocation>
</comment>
<feature type="transmembrane region" description="Helical" evidence="5">
    <location>
        <begin position="243"/>
        <end position="261"/>
    </location>
</feature>
<dbReference type="EMBL" id="JAEDAJ010000001">
    <property type="protein sequence ID" value="MBK0330405.1"/>
    <property type="molecule type" value="Genomic_DNA"/>
</dbReference>
<feature type="transmembrane region" description="Helical" evidence="5">
    <location>
        <begin position="88"/>
        <end position="108"/>
    </location>
</feature>
<evidence type="ECO:0000256" key="5">
    <source>
        <dbReference type="HAMAP-Rule" id="MF_01600"/>
    </source>
</evidence>
<feature type="region of interest" description="Disordered" evidence="6">
    <location>
        <begin position="750"/>
        <end position="769"/>
    </location>
</feature>
<keyword evidence="1 5" id="KW-1003">Cell membrane</keyword>
<reference evidence="7 8" key="1">
    <citation type="submission" date="2020-12" db="EMBL/GenBank/DDBJ databases">
        <title>Brachybacterium sp. MASK1Z-5, whole genome shotgun sequence.</title>
        <authorList>
            <person name="Tuo L."/>
        </authorList>
    </citation>
    <scope>NUCLEOTIDE SEQUENCE [LARGE SCALE GENOMIC DNA]</scope>
    <source>
        <strain evidence="7 8">MASK1Z-5</strain>
    </source>
</reference>
<dbReference type="PANTHER" id="PTHR39344">
    <property type="entry name" value="UPF0182 PROTEIN SLL1060"/>
    <property type="match status" value="1"/>
</dbReference>
<feature type="compositionally biased region" description="Low complexity" evidence="6">
    <location>
        <begin position="945"/>
        <end position="957"/>
    </location>
</feature>
<sequence length="1062" mass="115364">MKPRCGVHPTTLPEDPVSFSAPLGDQPRPRPQPAGAGSSGRRRRISPLSITIGVLALLVILLLIASAVWTRFLWFDQIGFTDVLTTRWLTQGLLFLIGFLVFAVPLFFSLRLTYTRRPVYPPVTREQEAMEQFRAAVDPLRRGITIVAPVVIGAFAGLAATRRWQDVQLFLHPQSYGSTDAVFGLDVGFYVFTLPVITMIISFLQFMVLVSAVAAVAGHFVYGGISWTQESGLEVTTTARRHLGILAAVYVLLLGVGHWFHRYGMLTGEHDRFDGASYTDVHAILPAQTILAIAAVIVAALFVLWIWRADWRIPAVGAGLMVLSTLVVGTAYPWAIQQFKVTPNERALEQPYIQRNIEATRTAWNVDDVTETSYSASTTAEAGALREDADTTAQIRLLDPSIVSPTFEQREANRQYWGFDQVLSVDRYTIDDRLQDTVIGVRELRPDKFNLDSRGWVNRHIVYTHGYGLAAAYGNQRNSDGEPDFLQSGVPGKGELGDFEERVYFGRHSPDYSIVGGPEGSEPEEFDYQTGTDEKNEGAQHNNTFTGDGGPKVGSFFNRLLYAIKFRDPNIVISSYVNSDSQILYDRQPQERVKEVAPFLQLDSEMYPAVVDGQMVWVIDGYTTTDAYPYSTKQNLDSATVDSKTAEEDASGNYQDAHANYMRNSVKATVNAFDGSVNLYTWDTEDPILKSWQQVFPDSLKPASEISGDLMSHLRYPADYFKAQREILAKYHVTEADEFFGQQDFWQVSPDPTAKASTNADGSKGTQAPQPPYYLTMQMPGEESPRFTLSSNYIPYQGQSGQNVMTGLLAVDSETGDKAGNPAKTFGKMNLLVLPTTNPVNGPGQVQATFNAEPNVSQALNLLKSGNSEVINGNLLTVPVGGGLLYVQPVYIQSSSAGGGTQYPLLQLVLVSFGDKIGFAPTLDEALDKVFEGDSGANAGDAEVQSDQSDVVSGSVDTESGEADKSDASGASKDSGDSGDAGSDTAGGTAQQRLDQALKDMDQATKDADAAMKQGDWNAYGTAQDELSDALQRAVDANSEIEGSGSGGAASDGGGASDGDEG</sequence>
<feature type="transmembrane region" description="Helical" evidence="5">
    <location>
        <begin position="48"/>
        <end position="68"/>
    </location>
</feature>
<protein>
    <recommendedName>
        <fullName evidence="5">UPF0182 protein I8D64_03205</fullName>
    </recommendedName>
</protein>
<feature type="region of interest" description="Disordered" evidence="6">
    <location>
        <begin position="1034"/>
        <end position="1062"/>
    </location>
</feature>
<feature type="region of interest" description="Disordered" evidence="6">
    <location>
        <begin position="937"/>
        <end position="1010"/>
    </location>
</feature>
<dbReference type="InterPro" id="IPR005372">
    <property type="entry name" value="UPF0182"/>
</dbReference>
<evidence type="ECO:0000256" key="4">
    <source>
        <dbReference type="ARBA" id="ARBA00023136"/>
    </source>
</evidence>
<dbReference type="Pfam" id="PF03699">
    <property type="entry name" value="UPF0182"/>
    <property type="match status" value="1"/>
</dbReference>
<dbReference type="HAMAP" id="MF_01600">
    <property type="entry name" value="UPF0182"/>
    <property type="match status" value="1"/>
</dbReference>
<accession>A0ABS1B746</accession>
<gene>
    <name evidence="7" type="ORF">I8D64_03205</name>
</gene>
<dbReference type="PANTHER" id="PTHR39344:SF1">
    <property type="entry name" value="UPF0182 PROTEIN SLL1060"/>
    <property type="match status" value="1"/>
</dbReference>
<dbReference type="Proteomes" id="UP000612352">
    <property type="component" value="Unassembled WGS sequence"/>
</dbReference>
<evidence type="ECO:0000313" key="8">
    <source>
        <dbReference type="Proteomes" id="UP000612352"/>
    </source>
</evidence>
<organism evidence="7 8">
    <name type="scientific">Brachybacterium halotolerans</name>
    <dbReference type="NCBI Taxonomy" id="2795215"/>
    <lineage>
        <taxon>Bacteria</taxon>
        <taxon>Bacillati</taxon>
        <taxon>Actinomycetota</taxon>
        <taxon>Actinomycetes</taxon>
        <taxon>Micrococcales</taxon>
        <taxon>Dermabacteraceae</taxon>
        <taxon>Brachybacterium</taxon>
    </lineage>
</organism>
<evidence type="ECO:0000256" key="3">
    <source>
        <dbReference type="ARBA" id="ARBA00022989"/>
    </source>
</evidence>
<feature type="compositionally biased region" description="Basic and acidic residues" evidence="6">
    <location>
        <begin position="996"/>
        <end position="1010"/>
    </location>
</feature>
<evidence type="ECO:0000256" key="1">
    <source>
        <dbReference type="ARBA" id="ARBA00022475"/>
    </source>
</evidence>
<name>A0ABS1B746_9MICO</name>
<feature type="transmembrane region" description="Helical" evidence="5">
    <location>
        <begin position="313"/>
        <end position="335"/>
    </location>
</feature>
<proteinExistence type="inferred from homology"/>
<feature type="transmembrane region" description="Helical" evidence="5">
    <location>
        <begin position="281"/>
        <end position="306"/>
    </location>
</feature>
<keyword evidence="3 5" id="KW-1133">Transmembrane helix</keyword>
<feature type="transmembrane region" description="Helical" evidence="5">
    <location>
        <begin position="143"/>
        <end position="161"/>
    </location>
</feature>
<keyword evidence="2 5" id="KW-0812">Transmembrane</keyword>
<evidence type="ECO:0000256" key="2">
    <source>
        <dbReference type="ARBA" id="ARBA00022692"/>
    </source>
</evidence>
<keyword evidence="4 5" id="KW-0472">Membrane</keyword>
<comment type="caution">
    <text evidence="7">The sequence shown here is derived from an EMBL/GenBank/DDBJ whole genome shotgun (WGS) entry which is preliminary data.</text>
</comment>
<evidence type="ECO:0000256" key="6">
    <source>
        <dbReference type="SAM" id="MobiDB-lite"/>
    </source>
</evidence>
<feature type="compositionally biased region" description="Low complexity" evidence="6">
    <location>
        <begin position="968"/>
        <end position="990"/>
    </location>
</feature>
<keyword evidence="8" id="KW-1185">Reference proteome</keyword>
<feature type="region of interest" description="Disordered" evidence="6">
    <location>
        <begin position="1"/>
        <end position="42"/>
    </location>
</feature>
<evidence type="ECO:0000313" key="7">
    <source>
        <dbReference type="EMBL" id="MBK0330405.1"/>
    </source>
</evidence>
<feature type="compositionally biased region" description="Polar residues" evidence="6">
    <location>
        <begin position="755"/>
        <end position="768"/>
    </location>
</feature>
<feature type="transmembrane region" description="Helical" evidence="5">
    <location>
        <begin position="189"/>
        <end position="222"/>
    </location>
</feature>